<dbReference type="RefSeq" id="WP_381012733.1">
    <property type="nucleotide sequence ID" value="NZ_JBHTJF010000034.1"/>
</dbReference>
<dbReference type="InterPro" id="IPR025273">
    <property type="entry name" value="DUF4064"/>
</dbReference>
<dbReference type="EMBL" id="JBHTJF010000034">
    <property type="protein sequence ID" value="MFD0943988.1"/>
    <property type="molecule type" value="Genomic_DNA"/>
</dbReference>
<protein>
    <submittedName>
        <fullName evidence="3">DUF4064 domain-containing protein</fullName>
    </submittedName>
</protein>
<name>A0ABW3GY07_9BACL</name>
<proteinExistence type="predicted"/>
<evidence type="ECO:0000313" key="3">
    <source>
        <dbReference type="EMBL" id="MFD0943988.1"/>
    </source>
</evidence>
<dbReference type="Proteomes" id="UP001596976">
    <property type="component" value="Unassembled WGS sequence"/>
</dbReference>
<comment type="caution">
    <text evidence="3">The sequence shown here is derived from an EMBL/GenBank/DDBJ whole genome shotgun (WGS) entry which is preliminary data.</text>
</comment>
<sequence>MKRTVERVLAIISAILIGLGILIIVFLTVGMGALFKMDEFKAELVQDLMEDPQLTLTEDEVVAVLQLFESFISFGWVFVIIGAIALVLAIVGAVQVGNPAKVKAAGVMFILGGIMAGVITLPSILLYIAAGMAFIRKPLVPDQTFRPLHDVQGDLSNQPPEQK</sequence>
<feature type="transmembrane region" description="Helical" evidence="1">
    <location>
        <begin position="71"/>
        <end position="94"/>
    </location>
</feature>
<evidence type="ECO:0000313" key="4">
    <source>
        <dbReference type="Proteomes" id="UP001596976"/>
    </source>
</evidence>
<reference evidence="4" key="1">
    <citation type="journal article" date="2019" name="Int. J. Syst. Evol. Microbiol.">
        <title>The Global Catalogue of Microorganisms (GCM) 10K type strain sequencing project: providing services to taxonomists for standard genome sequencing and annotation.</title>
        <authorList>
            <consortium name="The Broad Institute Genomics Platform"/>
            <consortium name="The Broad Institute Genome Sequencing Center for Infectious Disease"/>
            <person name="Wu L."/>
            <person name="Ma J."/>
        </authorList>
    </citation>
    <scope>NUCLEOTIDE SEQUENCE [LARGE SCALE GENOMIC DNA]</scope>
    <source>
        <strain evidence="4">CCUG 63563</strain>
    </source>
</reference>
<organism evidence="3 4">
    <name type="scientific">Savagea faecisuis</name>
    <dbReference type="NCBI Taxonomy" id="1274803"/>
    <lineage>
        <taxon>Bacteria</taxon>
        <taxon>Bacillati</taxon>
        <taxon>Bacillota</taxon>
        <taxon>Bacilli</taxon>
        <taxon>Bacillales</taxon>
        <taxon>Caryophanaceae</taxon>
        <taxon>Savagea</taxon>
    </lineage>
</organism>
<feature type="transmembrane region" description="Helical" evidence="1">
    <location>
        <begin position="7"/>
        <end position="35"/>
    </location>
</feature>
<feature type="domain" description="DUF4064" evidence="2">
    <location>
        <begin position="2"/>
        <end position="117"/>
    </location>
</feature>
<keyword evidence="1" id="KW-0472">Membrane</keyword>
<gene>
    <name evidence="3" type="ORF">ACFQ0V_09560</name>
</gene>
<keyword evidence="4" id="KW-1185">Reference proteome</keyword>
<keyword evidence="1" id="KW-0812">Transmembrane</keyword>
<keyword evidence="1" id="KW-1133">Transmembrane helix</keyword>
<evidence type="ECO:0000259" key="2">
    <source>
        <dbReference type="Pfam" id="PF13273"/>
    </source>
</evidence>
<feature type="transmembrane region" description="Helical" evidence="1">
    <location>
        <begin position="106"/>
        <end position="135"/>
    </location>
</feature>
<accession>A0ABW3GY07</accession>
<dbReference type="Pfam" id="PF13273">
    <property type="entry name" value="DUF4064"/>
    <property type="match status" value="1"/>
</dbReference>
<evidence type="ECO:0000256" key="1">
    <source>
        <dbReference type="SAM" id="Phobius"/>
    </source>
</evidence>